<dbReference type="AlphaFoldDB" id="A0A394D896"/>
<dbReference type="PROSITE" id="PS50020">
    <property type="entry name" value="WW_DOMAIN_2"/>
    <property type="match status" value="1"/>
</dbReference>
<comment type="caution">
    <text evidence="2">The sequence shown here is derived from an EMBL/GenBank/DDBJ whole genome shotgun (WGS) entry which is preliminary data.</text>
</comment>
<proteinExistence type="predicted"/>
<reference evidence="2 3" key="1">
    <citation type="journal article" date="2017" name="Plant Biotechnol. J.">
        <title>A comprehensive draft genome sequence for lupin (Lupinus angustifolius), an emerging health food: insights into plant-microbe interactions and legume evolution.</title>
        <authorList>
            <person name="Hane J.K."/>
            <person name="Ming Y."/>
            <person name="Kamphuis L.G."/>
            <person name="Nelson M.N."/>
            <person name="Garg G."/>
            <person name="Atkins C.A."/>
            <person name="Bayer P.E."/>
            <person name="Bravo A."/>
            <person name="Bringans S."/>
            <person name="Cannon S."/>
            <person name="Edwards D."/>
            <person name="Foley R."/>
            <person name="Gao L.L."/>
            <person name="Harrison M.J."/>
            <person name="Huang W."/>
            <person name="Hurgobin B."/>
            <person name="Li S."/>
            <person name="Liu C.W."/>
            <person name="McGrath A."/>
            <person name="Morahan G."/>
            <person name="Murray J."/>
            <person name="Weller J."/>
            <person name="Jian J."/>
            <person name="Singh K.B."/>
        </authorList>
    </citation>
    <scope>NUCLEOTIDE SEQUENCE [LARGE SCALE GENOMIC DNA]</scope>
    <source>
        <strain evidence="3">cv. Tanjil</strain>
        <tissue evidence="2">Whole plant</tissue>
    </source>
</reference>
<evidence type="ECO:0000313" key="2">
    <source>
        <dbReference type="EMBL" id="OIW19812.1"/>
    </source>
</evidence>
<evidence type="ECO:0000259" key="1">
    <source>
        <dbReference type="PROSITE" id="PS50020"/>
    </source>
</evidence>
<feature type="domain" description="WW" evidence="1">
    <location>
        <begin position="62"/>
        <end position="95"/>
    </location>
</feature>
<protein>
    <recommendedName>
        <fullName evidence="1">WW domain-containing protein</fullName>
    </recommendedName>
</protein>
<dbReference type="Gene3D" id="2.20.70.10">
    <property type="match status" value="1"/>
</dbReference>
<dbReference type="InterPro" id="IPR001202">
    <property type="entry name" value="WW_dom"/>
</dbReference>
<accession>A0A394D896</accession>
<gene>
    <name evidence="2" type="ORF">TanjilG_24511</name>
</gene>
<dbReference type="InterPro" id="IPR036020">
    <property type="entry name" value="WW_dom_sf"/>
</dbReference>
<dbReference type="CDD" id="cd00201">
    <property type="entry name" value="WW"/>
    <property type="match status" value="1"/>
</dbReference>
<keyword evidence="3" id="KW-1185">Reference proteome</keyword>
<dbReference type="EMBL" id="MLAU01003315">
    <property type="protein sequence ID" value="OIW19812.1"/>
    <property type="molecule type" value="Genomic_DNA"/>
</dbReference>
<dbReference type="SUPFAM" id="SSF51045">
    <property type="entry name" value="WW domain"/>
    <property type="match status" value="1"/>
</dbReference>
<dbReference type="Gramene" id="OIW19812">
    <property type="protein sequence ID" value="OIW19812"/>
    <property type="gene ID" value="TanjilG_24511"/>
</dbReference>
<sequence>MANTTISTLFPFLSTLTNITITSKTITTTKLFHLSAILFHIFYFHQQISQPKPNHSRSHIYDSYSQSWKEYLNFHGMKYFYNNMTNEYTWEIPHPTLFSPPPS</sequence>
<organism evidence="2 3">
    <name type="scientific">Lupinus angustifolius</name>
    <name type="common">Narrow-leaved blue lupine</name>
    <dbReference type="NCBI Taxonomy" id="3871"/>
    <lineage>
        <taxon>Eukaryota</taxon>
        <taxon>Viridiplantae</taxon>
        <taxon>Streptophyta</taxon>
        <taxon>Embryophyta</taxon>
        <taxon>Tracheophyta</taxon>
        <taxon>Spermatophyta</taxon>
        <taxon>Magnoliopsida</taxon>
        <taxon>eudicotyledons</taxon>
        <taxon>Gunneridae</taxon>
        <taxon>Pentapetalae</taxon>
        <taxon>rosids</taxon>
        <taxon>fabids</taxon>
        <taxon>Fabales</taxon>
        <taxon>Fabaceae</taxon>
        <taxon>Papilionoideae</taxon>
        <taxon>50 kb inversion clade</taxon>
        <taxon>genistoids sensu lato</taxon>
        <taxon>core genistoids</taxon>
        <taxon>Genisteae</taxon>
        <taxon>Lupinus</taxon>
    </lineage>
</organism>
<dbReference type="Proteomes" id="UP000188354">
    <property type="component" value="Unassembled WGS sequence"/>
</dbReference>
<name>A0A394D896_LUPAN</name>
<evidence type="ECO:0000313" key="3">
    <source>
        <dbReference type="Proteomes" id="UP000188354"/>
    </source>
</evidence>